<dbReference type="PIRSF" id="PIRSF029730">
    <property type="entry name" value="UCP029730"/>
    <property type="match status" value="1"/>
</dbReference>
<dbReference type="AlphaFoldDB" id="A0A3S2W5T1"/>
<proteinExistence type="predicted"/>
<protein>
    <submittedName>
        <fullName evidence="1">N-formylglutamate amidohydrolase</fullName>
    </submittedName>
</protein>
<dbReference type="Pfam" id="PF05013">
    <property type="entry name" value="FGase"/>
    <property type="match status" value="1"/>
</dbReference>
<accession>A0A3S2W5T1</accession>
<comment type="caution">
    <text evidence="1">The sequence shown here is derived from an EMBL/GenBank/DDBJ whole genome shotgun (WGS) entry which is preliminary data.</text>
</comment>
<evidence type="ECO:0000313" key="1">
    <source>
        <dbReference type="EMBL" id="RVU37896.1"/>
    </source>
</evidence>
<dbReference type="InterPro" id="IPR007709">
    <property type="entry name" value="N-FG_amidohydro"/>
</dbReference>
<keyword evidence="1" id="KW-0378">Hydrolase</keyword>
<dbReference type="OrthoDB" id="9815326at2"/>
<dbReference type="RefSeq" id="WP_127763269.1">
    <property type="nucleotide sequence ID" value="NZ_SADE01000001.1"/>
</dbReference>
<dbReference type="GO" id="GO:0016787">
    <property type="term" value="F:hydrolase activity"/>
    <property type="evidence" value="ECO:0007669"/>
    <property type="project" value="UniProtKB-KW"/>
</dbReference>
<dbReference type="InterPro" id="IPR011227">
    <property type="entry name" value="UCP029730"/>
</dbReference>
<keyword evidence="2" id="KW-1185">Reference proteome</keyword>
<sequence>MCPEAHAVESDALLTAFDPPAFHISNPDGKAAGVIVCDHASNKVPRRLDSLGLTPACLNFHISYDIGAAGVAERLAPLLDMPAIFSGYSRLVIDMNRPTDDFTSIREISDAHVVPGNRGLTERDHHLRQEELFKPYHDAVEGLMTDKRRRADELGLEAPVVISVHSCTDEMRGVKRPWHIGVLYNRDERLAKAIIDVLRDQNPDLTIGDNKPYSGLDAYGYTIERHALPFGIPNVLFEVRQDLIGTEEGQAKYANILGTALAVVLSDVTQFTFDRV</sequence>
<dbReference type="EMBL" id="SADE01000001">
    <property type="protein sequence ID" value="RVU37896.1"/>
    <property type="molecule type" value="Genomic_DNA"/>
</dbReference>
<gene>
    <name evidence="1" type="ORF">EOI86_00910</name>
</gene>
<name>A0A3S2W5T1_9PROT</name>
<dbReference type="SUPFAM" id="SSF53187">
    <property type="entry name" value="Zn-dependent exopeptidases"/>
    <property type="match status" value="1"/>
</dbReference>
<reference evidence="2" key="1">
    <citation type="submission" date="2019-01" db="EMBL/GenBank/DDBJ databases">
        <title>Gri0909 isolated from a small marine red alga.</title>
        <authorList>
            <person name="Kim J."/>
            <person name="Jeong S.E."/>
            <person name="Jeon C.O."/>
        </authorList>
    </citation>
    <scope>NUCLEOTIDE SEQUENCE [LARGE SCALE GENOMIC DNA]</scope>
    <source>
        <strain evidence="2">Gri0909</strain>
    </source>
</reference>
<dbReference type="Gene3D" id="3.40.630.40">
    <property type="entry name" value="Zn-dependent exopeptidases"/>
    <property type="match status" value="1"/>
</dbReference>
<dbReference type="Proteomes" id="UP000287447">
    <property type="component" value="Unassembled WGS sequence"/>
</dbReference>
<evidence type="ECO:0000313" key="2">
    <source>
        <dbReference type="Proteomes" id="UP000287447"/>
    </source>
</evidence>
<organism evidence="1 2">
    <name type="scientific">Hwanghaeella grinnelliae</name>
    <dbReference type="NCBI Taxonomy" id="2500179"/>
    <lineage>
        <taxon>Bacteria</taxon>
        <taxon>Pseudomonadati</taxon>
        <taxon>Pseudomonadota</taxon>
        <taxon>Alphaproteobacteria</taxon>
        <taxon>Rhodospirillales</taxon>
        <taxon>Rhodospirillaceae</taxon>
        <taxon>Hwanghaeella</taxon>
    </lineage>
</organism>